<dbReference type="STRING" id="537007.BLAHAN_04581"/>
<keyword evidence="2" id="KW-1185">Reference proteome</keyword>
<evidence type="ECO:0000313" key="1">
    <source>
        <dbReference type="EMBL" id="EEX22363.1"/>
    </source>
</evidence>
<gene>
    <name evidence="1" type="ORF">BLAHAN_04581</name>
</gene>
<dbReference type="HOGENOM" id="CLU_3180763_0_0_9"/>
<reference evidence="1" key="1">
    <citation type="submission" date="2009-09" db="EMBL/GenBank/DDBJ databases">
        <authorList>
            <person name="Weinstock G."/>
            <person name="Sodergren E."/>
            <person name="Clifton S."/>
            <person name="Fulton L."/>
            <person name="Fulton B."/>
            <person name="Courtney L."/>
            <person name="Fronick C."/>
            <person name="Harrison M."/>
            <person name="Strong C."/>
            <person name="Farmer C."/>
            <person name="Delahaunty K."/>
            <person name="Markovic C."/>
            <person name="Hall O."/>
            <person name="Minx P."/>
            <person name="Tomlinson C."/>
            <person name="Mitreva M."/>
            <person name="Nelson J."/>
            <person name="Hou S."/>
            <person name="Wollam A."/>
            <person name="Pepin K.H."/>
            <person name="Johnson M."/>
            <person name="Bhonagiri V."/>
            <person name="Nash W.E."/>
            <person name="Warren W."/>
            <person name="Chinwalla A."/>
            <person name="Mardis E.R."/>
            <person name="Wilson R.K."/>
        </authorList>
    </citation>
    <scope>NUCLEOTIDE SEQUENCE [LARGE SCALE GENOMIC DNA]</scope>
    <source>
        <strain evidence="1">DSM 20583</strain>
    </source>
</reference>
<accession>C9L5D0</accession>
<name>C9L5D0_BLAHA</name>
<sequence>MESIPIPANWLRNKNYILDKCRYMISEIKSYVCFFLQMTNLHEELL</sequence>
<protein>
    <submittedName>
        <fullName evidence="1">Uncharacterized protein</fullName>
    </submittedName>
</protein>
<comment type="caution">
    <text evidence="1">The sequence shown here is derived from an EMBL/GenBank/DDBJ whole genome shotgun (WGS) entry which is preliminary data.</text>
</comment>
<proteinExistence type="predicted"/>
<evidence type="ECO:0000313" key="2">
    <source>
        <dbReference type="Proteomes" id="UP000003755"/>
    </source>
</evidence>
<organism evidence="1 2">
    <name type="scientific">Blautia hansenii DSM 20583</name>
    <dbReference type="NCBI Taxonomy" id="537007"/>
    <lineage>
        <taxon>Bacteria</taxon>
        <taxon>Bacillati</taxon>
        <taxon>Bacillota</taxon>
        <taxon>Clostridia</taxon>
        <taxon>Lachnospirales</taxon>
        <taxon>Lachnospiraceae</taxon>
        <taxon>Blautia</taxon>
    </lineage>
</organism>
<dbReference type="AlphaFoldDB" id="C9L5D0"/>
<dbReference type="EMBL" id="ABYU02000011">
    <property type="protein sequence ID" value="EEX22363.1"/>
    <property type="molecule type" value="Genomic_DNA"/>
</dbReference>
<dbReference type="Proteomes" id="UP000003755">
    <property type="component" value="Unassembled WGS sequence"/>
</dbReference>